<dbReference type="Gene3D" id="1.25.40.10">
    <property type="entry name" value="Tetratricopeptide repeat domain"/>
    <property type="match status" value="1"/>
</dbReference>
<keyword evidence="2" id="KW-1185">Reference proteome</keyword>
<dbReference type="Pfam" id="PF14559">
    <property type="entry name" value="TPR_19"/>
    <property type="match status" value="1"/>
</dbReference>
<dbReference type="InterPro" id="IPR011990">
    <property type="entry name" value="TPR-like_helical_dom_sf"/>
</dbReference>
<evidence type="ECO:0000313" key="2">
    <source>
        <dbReference type="Proteomes" id="UP000320806"/>
    </source>
</evidence>
<sequence>MIQEFDRYEYGRRLFEQRKYAQAAREFEELLTSGEGHGTGDARELLMRALFHSAQLTKAEAAARAALEDNPTDAYALVVLGRTLYRQARYEEAETYLKQAEAFGVSTV</sequence>
<comment type="caution">
    <text evidence="1">The sequence shown here is derived from an EMBL/GenBank/DDBJ whole genome shotgun (WGS) entry which is preliminary data.</text>
</comment>
<organism evidence="1 2">
    <name type="scientific">Yimella lutea</name>
    <dbReference type="NCBI Taxonomy" id="587872"/>
    <lineage>
        <taxon>Bacteria</taxon>
        <taxon>Bacillati</taxon>
        <taxon>Actinomycetota</taxon>
        <taxon>Actinomycetes</taxon>
        <taxon>Micrococcales</taxon>
        <taxon>Dermacoccaceae</taxon>
        <taxon>Yimella</taxon>
    </lineage>
</organism>
<dbReference type="EMBL" id="VFMO01000001">
    <property type="protein sequence ID" value="TQJ12914.1"/>
    <property type="molecule type" value="Genomic_DNA"/>
</dbReference>
<dbReference type="SUPFAM" id="SSF48452">
    <property type="entry name" value="TPR-like"/>
    <property type="match status" value="1"/>
</dbReference>
<dbReference type="OrthoDB" id="9799122at2"/>
<gene>
    <name evidence="1" type="ORF">FB459_0291</name>
</gene>
<protein>
    <submittedName>
        <fullName evidence="1">Tetratricopeptide repeat protein</fullName>
    </submittedName>
</protein>
<reference evidence="1 2" key="1">
    <citation type="submission" date="2019-06" db="EMBL/GenBank/DDBJ databases">
        <title>Sequencing the genomes of 1000 actinobacteria strains.</title>
        <authorList>
            <person name="Klenk H.-P."/>
        </authorList>
    </citation>
    <scope>NUCLEOTIDE SEQUENCE [LARGE SCALE GENOMIC DNA]</scope>
    <source>
        <strain evidence="1 2">DSM 19828</strain>
    </source>
</reference>
<proteinExistence type="predicted"/>
<accession>A0A542EC96</accession>
<evidence type="ECO:0000313" key="1">
    <source>
        <dbReference type="EMBL" id="TQJ12914.1"/>
    </source>
</evidence>
<dbReference type="AlphaFoldDB" id="A0A542EC96"/>
<dbReference type="RefSeq" id="WP_141927200.1">
    <property type="nucleotide sequence ID" value="NZ_BAABCI010000004.1"/>
</dbReference>
<dbReference type="Proteomes" id="UP000320806">
    <property type="component" value="Unassembled WGS sequence"/>
</dbReference>
<name>A0A542EC96_9MICO</name>